<sequence length="816" mass="91877">MADKEASCKASSAKLGPQRSLRRRRKELRHRAQSLVEGATDPWEEVEEYETDIPEGEEDEFIDEETAECAEEVIEFTYTIRELGAEMILGYVWWSLIHGIAPMIWFYPLNELEISGYEAFVVTILSPIFTGISAVLHFSGTIHGIAFWRVLSLVGVASFQAPSTLVRLIMLAVGCGTGMLWFCGMIWSKDPKERVLSFWGLILGLFLLLLLRIAYITVNPIWSDVTSNRVVLLIAVIAILDRVYTSYMMSATQSGAQSKSSIEPQDALVSGPGWFLVALGFGALMFLTHDVFGEVSLVCRWAVSGYPDTGPKPNPWGAAVIIALGIGVILSRYQWTSNVFWWLIGSTGAALLYFAPRYWSMIGGLLLAIYTMSIWPTMIDRLFCRPVGRTLTLANLVYIILVLGSVWVVAYNFVPGGEFTRERTHVLLGITMVLIGLALRTKSTPDVKEAYGKMKKEENEKDDKNSSHGQLAPEQKSPVTKFNNVAFLEEHGDKFWFFKTHVIPVLVGVIVLAVILMAVRFHRLEYSQPNKEEANVFSAMIWTVHFAYDNTGWPSFERAAQMISDTNADVVGFLESDCSKPYLGNHDLAMWFEERLGMYSDFGPSTRDHTWGATLLSKYPIVKSLHHLLPSPEGELAPALSATINITGNLVDFVLVHMGNDRDNLDRKLQAEELARILDESLNPVVFLGYVTSSPRSRDYRMLTEMGRTKDIDATDSDRWCEYIMYRGLVRLGYARISHGGLSDTEVQMAKFRIPPAGTTYQDNEILTTSPKDVPENIRFPNRFGAFYKGHYSAWRHHYHMSTPKYFLPSKKQNAS</sequence>
<feature type="transmembrane region" description="Helical" evidence="12">
    <location>
        <begin position="145"/>
        <end position="162"/>
    </location>
</feature>
<feature type="region of interest" description="Disordered" evidence="11">
    <location>
        <begin position="1"/>
        <end position="33"/>
    </location>
</feature>
<feature type="transmembrane region" description="Helical" evidence="12">
    <location>
        <begin position="88"/>
        <end position="107"/>
    </location>
</feature>
<evidence type="ECO:0000259" key="13">
    <source>
        <dbReference type="Pfam" id="PF23021"/>
    </source>
</evidence>
<dbReference type="InterPro" id="IPR036691">
    <property type="entry name" value="Endo/exonu/phosph_ase_sf"/>
</dbReference>
<dbReference type="Pfam" id="PF23022">
    <property type="entry name" value="6TM_1st_PGAP2IP"/>
    <property type="match status" value="1"/>
</dbReference>
<dbReference type="GO" id="GO:0006506">
    <property type="term" value="P:GPI anchor biosynthetic process"/>
    <property type="evidence" value="ECO:0007669"/>
    <property type="project" value="TreeGrafter"/>
</dbReference>
<protein>
    <recommendedName>
        <fullName evidence="9">PGAP2-interacting protein</fullName>
    </recommendedName>
    <alternativeName>
        <fullName evidence="10">Cell wall biogenesis protein 43 C-terminal homolog</fullName>
    </alternativeName>
</protein>
<evidence type="ECO:0000256" key="4">
    <source>
        <dbReference type="ARBA" id="ARBA00023136"/>
    </source>
</evidence>
<feature type="domain" description="PGAP2IP second transmembrane" evidence="13">
    <location>
        <begin position="273"/>
        <end position="443"/>
    </location>
</feature>
<organism evidence="16 17">
    <name type="scientific">Pocillopora meandrina</name>
    <dbReference type="NCBI Taxonomy" id="46732"/>
    <lineage>
        <taxon>Eukaryota</taxon>
        <taxon>Metazoa</taxon>
        <taxon>Cnidaria</taxon>
        <taxon>Anthozoa</taxon>
        <taxon>Hexacorallia</taxon>
        <taxon>Scleractinia</taxon>
        <taxon>Astrocoeniina</taxon>
        <taxon>Pocilloporidae</taxon>
        <taxon>Pocillopora</taxon>
    </lineage>
</organism>
<comment type="subunit">
    <text evidence="8">Interacts with PGAP2/FRAG1.</text>
</comment>
<evidence type="ECO:0000256" key="6">
    <source>
        <dbReference type="ARBA" id="ARBA00058459"/>
    </source>
</evidence>
<evidence type="ECO:0000313" key="17">
    <source>
        <dbReference type="Proteomes" id="UP001159428"/>
    </source>
</evidence>
<name>A0AAU9W8A8_9CNID</name>
<dbReference type="Pfam" id="PF23226">
    <property type="entry name" value="Exo_endo_phos_PGAP2IP"/>
    <property type="match status" value="1"/>
</dbReference>
<dbReference type="AlphaFoldDB" id="A0AAU9W8A8"/>
<feature type="domain" description="PGAP2IP first transmembrane" evidence="14">
    <location>
        <begin position="91"/>
        <end position="240"/>
    </location>
</feature>
<feature type="transmembrane region" description="Helical" evidence="12">
    <location>
        <begin position="423"/>
        <end position="439"/>
    </location>
</feature>
<proteinExistence type="inferred from homology"/>
<feature type="transmembrane region" description="Helical" evidence="12">
    <location>
        <begin position="119"/>
        <end position="138"/>
    </location>
</feature>
<feature type="compositionally biased region" description="Basic residues" evidence="11">
    <location>
        <begin position="20"/>
        <end position="32"/>
    </location>
</feature>
<feature type="transmembrane region" description="Helical" evidence="12">
    <location>
        <begin position="339"/>
        <end position="355"/>
    </location>
</feature>
<evidence type="ECO:0000256" key="11">
    <source>
        <dbReference type="SAM" id="MobiDB-lite"/>
    </source>
</evidence>
<comment type="subcellular location">
    <subcellularLocation>
        <location evidence="1">Membrane</location>
        <topology evidence="1">Multi-pass membrane protein</topology>
    </subcellularLocation>
</comment>
<feature type="transmembrane region" description="Helical" evidence="12">
    <location>
        <begin position="361"/>
        <end position="379"/>
    </location>
</feature>
<comment type="function">
    <text evidence="6">Involved in lipid remodeling during GPI-anchor maturation.</text>
</comment>
<dbReference type="InterPro" id="IPR053912">
    <property type="entry name" value="PGAP2IP_TM_1nd"/>
</dbReference>
<evidence type="ECO:0000259" key="14">
    <source>
        <dbReference type="Pfam" id="PF23022"/>
    </source>
</evidence>
<dbReference type="Pfam" id="PF23021">
    <property type="entry name" value="6TM_2nd_PGAP2IP"/>
    <property type="match status" value="1"/>
</dbReference>
<evidence type="ECO:0000256" key="1">
    <source>
        <dbReference type="ARBA" id="ARBA00004141"/>
    </source>
</evidence>
<dbReference type="PANTHER" id="PTHR14859">
    <property type="entry name" value="CALCOFLUOR WHITE HYPERSENSITIVE PROTEIN PRECURSOR"/>
    <property type="match status" value="1"/>
</dbReference>
<evidence type="ECO:0000256" key="5">
    <source>
        <dbReference type="ARBA" id="ARBA00023180"/>
    </source>
</evidence>
<feature type="transmembrane region" description="Helical" evidence="12">
    <location>
        <begin position="195"/>
        <end position="218"/>
    </location>
</feature>
<dbReference type="InterPro" id="IPR053911">
    <property type="entry name" value="PGAP2IP_TM_2nd"/>
</dbReference>
<evidence type="ECO:0000313" key="16">
    <source>
        <dbReference type="EMBL" id="CAH3045398.1"/>
    </source>
</evidence>
<evidence type="ECO:0000256" key="3">
    <source>
        <dbReference type="ARBA" id="ARBA00022989"/>
    </source>
</evidence>
<keyword evidence="5" id="KW-0325">Glycoprotein</keyword>
<reference evidence="16 17" key="1">
    <citation type="submission" date="2022-05" db="EMBL/GenBank/DDBJ databases">
        <authorList>
            <consortium name="Genoscope - CEA"/>
            <person name="William W."/>
        </authorList>
    </citation>
    <scope>NUCLEOTIDE SEQUENCE [LARGE SCALE GENOMIC DNA]</scope>
</reference>
<feature type="region of interest" description="Disordered" evidence="11">
    <location>
        <begin position="455"/>
        <end position="475"/>
    </location>
</feature>
<dbReference type="GO" id="GO:0005783">
    <property type="term" value="C:endoplasmic reticulum"/>
    <property type="evidence" value="ECO:0007669"/>
    <property type="project" value="TreeGrafter"/>
</dbReference>
<gene>
    <name evidence="16" type="ORF">PMEA_00033536</name>
</gene>
<feature type="compositionally biased region" description="Basic and acidic residues" evidence="11">
    <location>
        <begin position="455"/>
        <end position="466"/>
    </location>
</feature>
<feature type="transmembrane region" description="Helical" evidence="12">
    <location>
        <begin position="267"/>
        <end position="287"/>
    </location>
</feature>
<keyword evidence="4 12" id="KW-0472">Membrane</keyword>
<comment type="similarity">
    <text evidence="7">Belongs to the PGAP2IP family.</text>
</comment>
<dbReference type="EMBL" id="CALNXJ010000008">
    <property type="protein sequence ID" value="CAH3045398.1"/>
    <property type="molecule type" value="Genomic_DNA"/>
</dbReference>
<feature type="transmembrane region" description="Helical" evidence="12">
    <location>
        <begin position="391"/>
        <end position="411"/>
    </location>
</feature>
<evidence type="ECO:0000256" key="10">
    <source>
        <dbReference type="ARBA" id="ARBA00083370"/>
    </source>
</evidence>
<evidence type="ECO:0000256" key="7">
    <source>
        <dbReference type="ARBA" id="ARBA00060979"/>
    </source>
</evidence>
<feature type="transmembrane region" description="Helical" evidence="12">
    <location>
        <begin position="230"/>
        <end position="247"/>
    </location>
</feature>
<dbReference type="InterPro" id="IPR051916">
    <property type="entry name" value="GPI-anchor_lipid_remodeler"/>
</dbReference>
<evidence type="ECO:0000256" key="9">
    <source>
        <dbReference type="ARBA" id="ARBA00070285"/>
    </source>
</evidence>
<dbReference type="Proteomes" id="UP001159428">
    <property type="component" value="Unassembled WGS sequence"/>
</dbReference>
<dbReference type="PANTHER" id="PTHR14859:SF1">
    <property type="entry name" value="PGAP2-INTERACTING PROTEIN"/>
    <property type="match status" value="1"/>
</dbReference>
<feature type="transmembrane region" description="Helical" evidence="12">
    <location>
        <begin position="168"/>
        <end position="188"/>
    </location>
</feature>
<accession>A0AAU9W8A8</accession>
<evidence type="ECO:0000259" key="15">
    <source>
        <dbReference type="Pfam" id="PF23226"/>
    </source>
</evidence>
<feature type="transmembrane region" description="Helical" evidence="12">
    <location>
        <begin position="502"/>
        <end position="521"/>
    </location>
</feature>
<dbReference type="FunFam" id="3.60.10.10:FF:000021">
    <property type="entry name" value="PGAP2-interacting protein isoform A"/>
    <property type="match status" value="1"/>
</dbReference>
<dbReference type="GO" id="GO:0016020">
    <property type="term" value="C:membrane"/>
    <property type="evidence" value="ECO:0007669"/>
    <property type="project" value="UniProtKB-SubCell"/>
</dbReference>
<comment type="caution">
    <text evidence="16">The sequence shown here is derived from an EMBL/GenBank/DDBJ whole genome shotgun (WGS) entry which is preliminary data.</text>
</comment>
<dbReference type="Gene3D" id="3.60.10.10">
    <property type="entry name" value="Endonuclease/exonuclease/phosphatase"/>
    <property type="match status" value="1"/>
</dbReference>
<evidence type="ECO:0000256" key="12">
    <source>
        <dbReference type="SAM" id="Phobius"/>
    </source>
</evidence>
<evidence type="ECO:0000256" key="2">
    <source>
        <dbReference type="ARBA" id="ARBA00022692"/>
    </source>
</evidence>
<keyword evidence="17" id="KW-1185">Reference proteome</keyword>
<evidence type="ECO:0000256" key="8">
    <source>
        <dbReference type="ARBA" id="ARBA00063490"/>
    </source>
</evidence>
<feature type="domain" description="PGAP2IP C-terminal nuclease-like" evidence="15">
    <location>
        <begin position="535"/>
        <end position="760"/>
    </location>
</feature>
<feature type="transmembrane region" description="Helical" evidence="12">
    <location>
        <begin position="315"/>
        <end position="332"/>
    </location>
</feature>
<keyword evidence="2 12" id="KW-0812">Transmembrane</keyword>
<dbReference type="InterPro" id="IPR057315">
    <property type="entry name" value="Exo_endo_phos_PGAP2IP_C"/>
</dbReference>
<keyword evidence="3 12" id="KW-1133">Transmembrane helix</keyword>
<dbReference type="SUPFAM" id="SSF56219">
    <property type="entry name" value="DNase I-like"/>
    <property type="match status" value="1"/>
</dbReference>